<dbReference type="HOGENOM" id="CLU_2946033_0_0_1"/>
<evidence type="ECO:0000313" key="2">
    <source>
        <dbReference type="Proteomes" id="UP000004995"/>
    </source>
</evidence>
<evidence type="ECO:0000313" key="1">
    <source>
        <dbReference type="EnsemblPlants" id="KQL31953"/>
    </source>
</evidence>
<proteinExistence type="predicted"/>
<keyword evidence="2" id="KW-1185">Reference proteome</keyword>
<sequence>MQALDHWHASMLQTRSDFNLKIDHSIKPNAANLLRILAVRYNIVMSKMHQRSMNLAGSVI</sequence>
<dbReference type="Gramene" id="KQL31953">
    <property type="protein sequence ID" value="KQL31953"/>
    <property type="gene ID" value="SETIT_018987mg"/>
</dbReference>
<organism evidence="1 2">
    <name type="scientific">Setaria italica</name>
    <name type="common">Foxtail millet</name>
    <name type="synonym">Panicum italicum</name>
    <dbReference type="NCBI Taxonomy" id="4555"/>
    <lineage>
        <taxon>Eukaryota</taxon>
        <taxon>Viridiplantae</taxon>
        <taxon>Streptophyta</taxon>
        <taxon>Embryophyta</taxon>
        <taxon>Tracheophyta</taxon>
        <taxon>Spermatophyta</taxon>
        <taxon>Magnoliopsida</taxon>
        <taxon>Liliopsida</taxon>
        <taxon>Poales</taxon>
        <taxon>Poaceae</taxon>
        <taxon>PACMAD clade</taxon>
        <taxon>Panicoideae</taxon>
        <taxon>Panicodae</taxon>
        <taxon>Paniceae</taxon>
        <taxon>Cenchrinae</taxon>
        <taxon>Setaria</taxon>
    </lineage>
</organism>
<reference evidence="2" key="1">
    <citation type="journal article" date="2012" name="Nat. Biotechnol.">
        <title>Reference genome sequence of the model plant Setaria.</title>
        <authorList>
            <person name="Bennetzen J.L."/>
            <person name="Schmutz J."/>
            <person name="Wang H."/>
            <person name="Percifield R."/>
            <person name="Hawkins J."/>
            <person name="Pontaroli A.C."/>
            <person name="Estep M."/>
            <person name="Feng L."/>
            <person name="Vaughn J.N."/>
            <person name="Grimwood J."/>
            <person name="Jenkins J."/>
            <person name="Barry K."/>
            <person name="Lindquist E."/>
            <person name="Hellsten U."/>
            <person name="Deshpande S."/>
            <person name="Wang X."/>
            <person name="Wu X."/>
            <person name="Mitros T."/>
            <person name="Triplett J."/>
            <person name="Yang X."/>
            <person name="Ye C.Y."/>
            <person name="Mauro-Herrera M."/>
            <person name="Wang L."/>
            <person name="Li P."/>
            <person name="Sharma M."/>
            <person name="Sharma R."/>
            <person name="Ronald P.C."/>
            <person name="Panaud O."/>
            <person name="Kellogg E.A."/>
            <person name="Brutnell T.P."/>
            <person name="Doust A.N."/>
            <person name="Tuskan G.A."/>
            <person name="Rokhsar D."/>
            <person name="Devos K.M."/>
        </authorList>
    </citation>
    <scope>NUCLEOTIDE SEQUENCE [LARGE SCALE GENOMIC DNA]</scope>
    <source>
        <strain evidence="2">cv. Yugu1</strain>
    </source>
</reference>
<dbReference type="Proteomes" id="UP000004995">
    <property type="component" value="Unassembled WGS sequence"/>
</dbReference>
<name>K3YXJ1_SETIT</name>
<reference evidence="1" key="2">
    <citation type="submission" date="2018-08" db="UniProtKB">
        <authorList>
            <consortium name="EnsemblPlants"/>
        </authorList>
    </citation>
    <scope>IDENTIFICATION</scope>
    <source>
        <strain evidence="1">Yugu1</strain>
    </source>
</reference>
<dbReference type="InParanoid" id="K3YXJ1"/>
<protein>
    <submittedName>
        <fullName evidence="1">Uncharacterized protein</fullName>
    </submittedName>
</protein>
<dbReference type="EMBL" id="AGNK02000587">
    <property type="status" value="NOT_ANNOTATED_CDS"/>
    <property type="molecule type" value="Genomic_DNA"/>
</dbReference>
<accession>K3YXJ1</accession>
<dbReference type="AlphaFoldDB" id="K3YXJ1"/>
<dbReference type="EnsemblPlants" id="KQL31953">
    <property type="protein sequence ID" value="KQL31953"/>
    <property type="gene ID" value="SETIT_018987mg"/>
</dbReference>